<dbReference type="PROSITE" id="PS00198">
    <property type="entry name" value="4FE4S_FER_1"/>
    <property type="match status" value="1"/>
</dbReference>
<dbReference type="SUPFAM" id="SSF46548">
    <property type="entry name" value="alpha-helical ferredoxin"/>
    <property type="match status" value="1"/>
</dbReference>
<dbReference type="AlphaFoldDB" id="X1S935"/>
<comment type="caution">
    <text evidence="2">The sequence shown here is derived from an EMBL/GenBank/DDBJ whole genome shotgun (WGS) entry which is preliminary data.</text>
</comment>
<accession>X1S935</accession>
<dbReference type="PROSITE" id="PS51379">
    <property type="entry name" value="4FE4S_FER_2"/>
    <property type="match status" value="1"/>
</dbReference>
<evidence type="ECO:0000313" key="2">
    <source>
        <dbReference type="EMBL" id="GAI75616.1"/>
    </source>
</evidence>
<dbReference type="EMBL" id="BARW01006422">
    <property type="protein sequence ID" value="GAI75616.1"/>
    <property type="molecule type" value="Genomic_DNA"/>
</dbReference>
<feature type="domain" description="4Fe-4S ferredoxin-type" evidence="1">
    <location>
        <begin position="228"/>
        <end position="258"/>
    </location>
</feature>
<gene>
    <name evidence="2" type="ORF">S12H4_13488</name>
</gene>
<dbReference type="Pfam" id="PF17179">
    <property type="entry name" value="Fer4_22"/>
    <property type="match status" value="1"/>
</dbReference>
<sequence>MALAWELDRQKVPQWLESLRKEFEVIAPVRMHGEVVFMSLSGANQVALDYQNTLVPPKEFFLPPTETMFNFTTNKEGFNIILPEGEKKRRVIFGVRPCDVNALLVLDKVFSGDQRDEYYLQKREKTTLVALGCSQPAVTCFCGSVGAGPSLSDNFDVLLTELDGSYFVEVGSEKGKELVNKAPGLFREAGKASRKKKEQVVEQAKKLVTKPVDPLEVARKMAAYFNNSRWAQLGERCMECGGCTYLCPTCYCFDVVDRIEKEKG</sequence>
<dbReference type="PANTHER" id="PTHR40447">
    <property type="entry name" value="ANAEROBIC SULFITE REDUCTASE SUBUNIT A"/>
    <property type="match status" value="1"/>
</dbReference>
<dbReference type="InterPro" id="IPR017900">
    <property type="entry name" value="4Fe4S_Fe_S_CS"/>
</dbReference>
<reference evidence="2" key="1">
    <citation type="journal article" date="2014" name="Front. Microbiol.">
        <title>High frequency of phylogenetically diverse reductive dehalogenase-homologous genes in deep subseafloor sedimentary metagenomes.</title>
        <authorList>
            <person name="Kawai M."/>
            <person name="Futagami T."/>
            <person name="Toyoda A."/>
            <person name="Takaki Y."/>
            <person name="Nishi S."/>
            <person name="Hori S."/>
            <person name="Arai W."/>
            <person name="Tsubouchi T."/>
            <person name="Morono Y."/>
            <person name="Uchiyama I."/>
            <person name="Ito T."/>
            <person name="Fujiyama A."/>
            <person name="Inagaki F."/>
            <person name="Takami H."/>
        </authorList>
    </citation>
    <scope>NUCLEOTIDE SEQUENCE</scope>
    <source>
        <strain evidence="2">Expedition CK06-06</strain>
    </source>
</reference>
<feature type="non-terminal residue" evidence="2">
    <location>
        <position position="264"/>
    </location>
</feature>
<dbReference type="InterPro" id="IPR017896">
    <property type="entry name" value="4Fe4S_Fe-S-bd"/>
</dbReference>
<evidence type="ECO:0000259" key="1">
    <source>
        <dbReference type="PROSITE" id="PS51379"/>
    </source>
</evidence>
<proteinExistence type="predicted"/>
<organism evidence="2">
    <name type="scientific">marine sediment metagenome</name>
    <dbReference type="NCBI Taxonomy" id="412755"/>
    <lineage>
        <taxon>unclassified sequences</taxon>
        <taxon>metagenomes</taxon>
        <taxon>ecological metagenomes</taxon>
    </lineage>
</organism>
<name>X1S935_9ZZZZ</name>
<dbReference type="PANTHER" id="PTHR40447:SF1">
    <property type="entry name" value="ANAEROBIC SULFITE REDUCTASE SUBUNIT A"/>
    <property type="match status" value="1"/>
</dbReference>
<protein>
    <recommendedName>
        <fullName evidence="1">4Fe-4S ferredoxin-type domain-containing protein</fullName>
    </recommendedName>
</protein>